<evidence type="ECO:0000256" key="1">
    <source>
        <dbReference type="SAM" id="Phobius"/>
    </source>
</evidence>
<dbReference type="AlphaFoldDB" id="A0A4R3Z136"/>
<keyword evidence="1" id="KW-1133">Transmembrane helix</keyword>
<keyword evidence="1" id="KW-0812">Transmembrane</keyword>
<feature type="transmembrane region" description="Helical" evidence="1">
    <location>
        <begin position="12"/>
        <end position="30"/>
    </location>
</feature>
<dbReference type="GeneID" id="98915633"/>
<evidence type="ECO:0008006" key="4">
    <source>
        <dbReference type="Google" id="ProtNLM"/>
    </source>
</evidence>
<feature type="transmembrane region" description="Helical" evidence="1">
    <location>
        <begin position="36"/>
        <end position="58"/>
    </location>
</feature>
<keyword evidence="3" id="KW-1185">Reference proteome</keyword>
<dbReference type="RefSeq" id="WP_066451075.1">
    <property type="nucleotide sequence ID" value="NZ_JANKBF010000007.1"/>
</dbReference>
<organism evidence="2 3">
    <name type="scientific">Longibaculum muris</name>
    <dbReference type="NCBI Taxonomy" id="1796628"/>
    <lineage>
        <taxon>Bacteria</taxon>
        <taxon>Bacillati</taxon>
        <taxon>Bacillota</taxon>
        <taxon>Erysipelotrichia</taxon>
        <taxon>Erysipelotrichales</taxon>
        <taxon>Coprobacillaceae</taxon>
        <taxon>Longibaculum</taxon>
    </lineage>
</organism>
<accession>A0A4R3Z136</accession>
<comment type="caution">
    <text evidence="2">The sequence shown here is derived from an EMBL/GenBank/DDBJ whole genome shotgun (WGS) entry which is preliminary data.</text>
</comment>
<name>A0A4R3Z136_9FIRM</name>
<keyword evidence="1" id="KW-0472">Membrane</keyword>
<reference evidence="2 3" key="1">
    <citation type="submission" date="2019-03" db="EMBL/GenBank/DDBJ databases">
        <title>Genomic Encyclopedia of Type Strains, Phase IV (KMG-IV): sequencing the most valuable type-strain genomes for metagenomic binning, comparative biology and taxonomic classification.</title>
        <authorList>
            <person name="Goeker M."/>
        </authorList>
    </citation>
    <scope>NUCLEOTIDE SEQUENCE [LARGE SCALE GENOMIC DNA]</scope>
    <source>
        <strain evidence="2 3">DSM 29487</strain>
    </source>
</reference>
<protein>
    <recommendedName>
        <fullName evidence="4">PH (Pleckstrin Homology) domain-containing protein</fullName>
    </recommendedName>
</protein>
<sequence>MEKHVGKAKLKSAVLYSSIVLMWAYFLFAADLWKGMRVFCIVLVVIVIGIVIPGISYCQLMWRVDHERLYYTYHRTFLDKVTAFYSYVFNRKHIYQIAINLNQIDYIDVSYAKVPRMPFGGYGYDLLFIVHMYDGSIYQFDALITRNRQEFNEAVDFLQAQGIQIHDPLKILDYLKTGSYLSYYLEKLEEQSHD</sequence>
<evidence type="ECO:0000313" key="3">
    <source>
        <dbReference type="Proteomes" id="UP000295515"/>
    </source>
</evidence>
<dbReference type="Proteomes" id="UP000295515">
    <property type="component" value="Unassembled WGS sequence"/>
</dbReference>
<gene>
    <name evidence="2" type="ORF">EDD60_11278</name>
</gene>
<evidence type="ECO:0000313" key="2">
    <source>
        <dbReference type="EMBL" id="TCV98582.1"/>
    </source>
</evidence>
<dbReference type="EMBL" id="SMCQ01000012">
    <property type="protein sequence ID" value="TCV98582.1"/>
    <property type="molecule type" value="Genomic_DNA"/>
</dbReference>
<proteinExistence type="predicted"/>